<organism evidence="2 3">
    <name type="scientific">Saccharopolyspora gregorii</name>
    <dbReference type="NCBI Taxonomy" id="33914"/>
    <lineage>
        <taxon>Bacteria</taxon>
        <taxon>Bacillati</taxon>
        <taxon>Actinomycetota</taxon>
        <taxon>Actinomycetes</taxon>
        <taxon>Pseudonocardiales</taxon>
        <taxon>Pseudonocardiaceae</taxon>
        <taxon>Saccharopolyspora</taxon>
    </lineage>
</organism>
<accession>A0ABP6RYH0</accession>
<proteinExistence type="predicted"/>
<reference evidence="3" key="1">
    <citation type="journal article" date="2019" name="Int. J. Syst. Evol. Microbiol.">
        <title>The Global Catalogue of Microorganisms (GCM) 10K type strain sequencing project: providing services to taxonomists for standard genome sequencing and annotation.</title>
        <authorList>
            <consortium name="The Broad Institute Genomics Platform"/>
            <consortium name="The Broad Institute Genome Sequencing Center for Infectious Disease"/>
            <person name="Wu L."/>
            <person name="Ma J."/>
        </authorList>
    </citation>
    <scope>NUCLEOTIDE SEQUENCE [LARGE SCALE GENOMIC DNA]</scope>
    <source>
        <strain evidence="3">JCM 9687</strain>
    </source>
</reference>
<dbReference type="Proteomes" id="UP001500483">
    <property type="component" value="Unassembled WGS sequence"/>
</dbReference>
<keyword evidence="1" id="KW-0732">Signal</keyword>
<evidence type="ECO:0000313" key="3">
    <source>
        <dbReference type="Proteomes" id="UP001500483"/>
    </source>
</evidence>
<dbReference type="InterPro" id="IPR024520">
    <property type="entry name" value="DUF3558"/>
</dbReference>
<feature type="chain" id="PRO_5045946059" description="DUF3558 domain-containing protein" evidence="1">
    <location>
        <begin position="23"/>
        <end position="188"/>
    </location>
</feature>
<protein>
    <recommendedName>
        <fullName evidence="4">DUF3558 domain-containing protein</fullName>
    </recommendedName>
</protein>
<evidence type="ECO:0000313" key="2">
    <source>
        <dbReference type="EMBL" id="GAA3363376.1"/>
    </source>
</evidence>
<name>A0ABP6RYH0_9PSEU</name>
<evidence type="ECO:0000256" key="1">
    <source>
        <dbReference type="SAM" id="SignalP"/>
    </source>
</evidence>
<evidence type="ECO:0008006" key="4">
    <source>
        <dbReference type="Google" id="ProtNLM"/>
    </source>
</evidence>
<dbReference type="PROSITE" id="PS51257">
    <property type="entry name" value="PROKAR_LIPOPROTEIN"/>
    <property type="match status" value="1"/>
</dbReference>
<feature type="signal peptide" evidence="1">
    <location>
        <begin position="1"/>
        <end position="22"/>
    </location>
</feature>
<comment type="caution">
    <text evidence="2">The sequence shown here is derived from an EMBL/GenBank/DDBJ whole genome shotgun (WGS) entry which is preliminary data.</text>
</comment>
<sequence>MLRRCGLVAASFVALTAISSCALGEGGEQPSQAAPSTENIDPALAVRNPKDLKGVTDACQLLTAGQRAALQVDGQPEQADSEYQEPSCDISGDALSTSIAINTNHGGMTAAHARESNFDNFEPTEVAGYPAVLVNFSDTLCTVAVGVSDTQSVDVFYAKNSGGTPEMDDACGYAKKIAAEVLENIPPA</sequence>
<dbReference type="EMBL" id="BAAAYK010000038">
    <property type="protein sequence ID" value="GAA3363376.1"/>
    <property type="molecule type" value="Genomic_DNA"/>
</dbReference>
<dbReference type="Pfam" id="PF12079">
    <property type="entry name" value="DUF3558"/>
    <property type="match status" value="1"/>
</dbReference>
<keyword evidence="3" id="KW-1185">Reference proteome</keyword>
<gene>
    <name evidence="2" type="ORF">GCM10020366_55040</name>
</gene>